<dbReference type="InParanoid" id="A0A165N071"/>
<name>A0A165N071_EXIGL</name>
<dbReference type="STRING" id="1314781.A0A165N071"/>
<evidence type="ECO:0008006" key="6">
    <source>
        <dbReference type="Google" id="ProtNLM"/>
    </source>
</evidence>
<protein>
    <recommendedName>
        <fullName evidence="6">Smr domain-containing protein</fullName>
    </recommendedName>
</protein>
<organism evidence="4 5">
    <name type="scientific">Exidia glandulosa HHB12029</name>
    <dbReference type="NCBI Taxonomy" id="1314781"/>
    <lineage>
        <taxon>Eukaryota</taxon>
        <taxon>Fungi</taxon>
        <taxon>Dikarya</taxon>
        <taxon>Basidiomycota</taxon>
        <taxon>Agaricomycotina</taxon>
        <taxon>Agaricomycetes</taxon>
        <taxon>Auriculariales</taxon>
        <taxon>Exidiaceae</taxon>
        <taxon>Exidia</taxon>
    </lineage>
</organism>
<evidence type="ECO:0000256" key="1">
    <source>
        <dbReference type="SAM" id="MobiDB-lite"/>
    </source>
</evidence>
<feature type="region of interest" description="Disordered" evidence="1">
    <location>
        <begin position="361"/>
        <end position="387"/>
    </location>
</feature>
<dbReference type="GO" id="GO:0004519">
    <property type="term" value="F:endonuclease activity"/>
    <property type="evidence" value="ECO:0007669"/>
    <property type="project" value="TreeGrafter"/>
</dbReference>
<proteinExistence type="predicted"/>
<gene>
    <name evidence="4" type="ORF">EXIGLDRAFT_831088</name>
</gene>
<dbReference type="InterPro" id="IPR002625">
    <property type="entry name" value="Smr_dom"/>
</dbReference>
<feature type="compositionally biased region" description="Polar residues" evidence="1">
    <location>
        <begin position="79"/>
        <end position="96"/>
    </location>
</feature>
<feature type="domain" description="Smr" evidence="2">
    <location>
        <begin position="518"/>
        <end position="591"/>
    </location>
</feature>
<feature type="compositionally biased region" description="Low complexity" evidence="1">
    <location>
        <begin position="190"/>
        <end position="209"/>
    </location>
</feature>
<dbReference type="SUPFAM" id="SSF160443">
    <property type="entry name" value="SMR domain-like"/>
    <property type="match status" value="1"/>
</dbReference>
<dbReference type="PROSITE" id="PS50828">
    <property type="entry name" value="SMR"/>
    <property type="match status" value="1"/>
</dbReference>
<dbReference type="Pfam" id="PF01713">
    <property type="entry name" value="Smr"/>
    <property type="match status" value="1"/>
</dbReference>
<feature type="region of interest" description="Disordered" evidence="1">
    <location>
        <begin position="63"/>
        <end position="96"/>
    </location>
</feature>
<keyword evidence="5" id="KW-1185">Reference proteome</keyword>
<dbReference type="AlphaFoldDB" id="A0A165N071"/>
<dbReference type="OrthoDB" id="3231855at2759"/>
<dbReference type="InterPro" id="IPR036063">
    <property type="entry name" value="Smr_dom_sf"/>
</dbReference>
<dbReference type="InterPro" id="IPR052772">
    <property type="entry name" value="Endo/PolyKinase_Domain-Protein"/>
</dbReference>
<evidence type="ECO:0000313" key="4">
    <source>
        <dbReference type="EMBL" id="KZW00014.1"/>
    </source>
</evidence>
<dbReference type="PROSITE" id="PS51140">
    <property type="entry name" value="CUE"/>
    <property type="match status" value="1"/>
</dbReference>
<reference evidence="4 5" key="1">
    <citation type="journal article" date="2016" name="Mol. Biol. Evol.">
        <title>Comparative Genomics of Early-Diverging Mushroom-Forming Fungi Provides Insights into the Origins of Lignocellulose Decay Capabilities.</title>
        <authorList>
            <person name="Nagy L.G."/>
            <person name="Riley R."/>
            <person name="Tritt A."/>
            <person name="Adam C."/>
            <person name="Daum C."/>
            <person name="Floudas D."/>
            <person name="Sun H."/>
            <person name="Yadav J.S."/>
            <person name="Pangilinan J."/>
            <person name="Larsson K.H."/>
            <person name="Matsuura K."/>
            <person name="Barry K."/>
            <person name="Labutti K."/>
            <person name="Kuo R."/>
            <person name="Ohm R.A."/>
            <person name="Bhattacharya S.S."/>
            <person name="Shirouzu T."/>
            <person name="Yoshinaga Y."/>
            <person name="Martin F.M."/>
            <person name="Grigoriev I.V."/>
            <person name="Hibbett D.S."/>
        </authorList>
    </citation>
    <scope>NUCLEOTIDE SEQUENCE [LARGE SCALE GENOMIC DNA]</scope>
    <source>
        <strain evidence="4 5">HHB12029</strain>
    </source>
</reference>
<feature type="domain" description="CUE" evidence="3">
    <location>
        <begin position="96"/>
        <end position="138"/>
    </location>
</feature>
<evidence type="ECO:0000259" key="3">
    <source>
        <dbReference type="PROSITE" id="PS51140"/>
    </source>
</evidence>
<evidence type="ECO:0000313" key="5">
    <source>
        <dbReference type="Proteomes" id="UP000077266"/>
    </source>
</evidence>
<dbReference type="Proteomes" id="UP000077266">
    <property type="component" value="Unassembled WGS sequence"/>
</dbReference>
<evidence type="ECO:0000259" key="2">
    <source>
        <dbReference type="PROSITE" id="PS50828"/>
    </source>
</evidence>
<dbReference type="PANTHER" id="PTHR46535:SF1">
    <property type="entry name" value="NEDD4-BINDING PROTEIN 2"/>
    <property type="match status" value="1"/>
</dbReference>
<dbReference type="Gene3D" id="3.30.1370.110">
    <property type="match status" value="1"/>
</dbReference>
<accession>A0A165N071</accession>
<dbReference type="PANTHER" id="PTHR46535">
    <property type="entry name" value="NEDD4-BINDING PROTEIN 2"/>
    <property type="match status" value="1"/>
</dbReference>
<feature type="region of interest" description="Disordered" evidence="1">
    <location>
        <begin position="187"/>
        <end position="209"/>
    </location>
</feature>
<sequence length="598" mass="65268">MPHVTVEDLATKYAGLDSSLIAALLGDHDVDDLAADALALAELESQLSALHLDFQLNHQDCSSASEPAYSTDRDFESCSEFTTPDLSETSSTSSPQPDVMLKFLETAFPHLPVDALERKLLACADIQTAVEQILSEEYIRELEERGMGDEEGGSMPPPPPPAWVEVLPRSQRKKKPKGRTIVLSDVRQQSLSRSPSVASTSSLTPTPTGLVRAAMDESPWVRLDSIAMRLAELLPPTSPAAFLSPFHSPEHASPAAALRSALIAIAVKARLPVPSSDIVRFLLETYPSEVPLGDDAEAEVEDVALKDDAVVCLRAAQGRVDDAMDVLSILRDLARTPQFATIHAPPVVPLTSRPTIPLKARPPPVRSQTAPIGPPVLPASGPSRLRPPVNEWQVVGKKRKPPPVQPAHADFIPAYRVGVPGARKQQRQPTQYASDESADEVEYLRREARAFQAERNEALRLAMRHWRSGNSRNLGGEVALYYAERSRELYDAATKHSLDAARISVMQKRRRTGASDEIDLHGLSISEAYAVVKEILNESPPNPDRPLKIITGLGKHSAEYKSVLQPALRSRLTEEGWTVALWDAGLTVRGRGTFSALR</sequence>
<dbReference type="SMART" id="SM00463">
    <property type="entry name" value="SMR"/>
    <property type="match status" value="1"/>
</dbReference>
<dbReference type="GO" id="GO:0043130">
    <property type="term" value="F:ubiquitin binding"/>
    <property type="evidence" value="ECO:0007669"/>
    <property type="project" value="InterPro"/>
</dbReference>
<dbReference type="GO" id="GO:0005634">
    <property type="term" value="C:nucleus"/>
    <property type="evidence" value="ECO:0007669"/>
    <property type="project" value="TreeGrafter"/>
</dbReference>
<dbReference type="InterPro" id="IPR003892">
    <property type="entry name" value="CUE"/>
</dbReference>
<dbReference type="EMBL" id="KV425904">
    <property type="protein sequence ID" value="KZW00014.1"/>
    <property type="molecule type" value="Genomic_DNA"/>
</dbReference>